<gene>
    <name evidence="1" type="ORF">TRUGW13939_11457</name>
</gene>
<dbReference type="Proteomes" id="UP000509510">
    <property type="component" value="Chromosome VI"/>
</dbReference>
<dbReference type="RefSeq" id="XP_035350458.1">
    <property type="nucleotide sequence ID" value="XM_035494565.1"/>
</dbReference>
<dbReference type="KEGG" id="trg:TRUGW13939_11457"/>
<sequence>MASTTTRIRNTLNSLWTKVLDDDKMSGSLGVDGDVLGGFLEKHNIRLVSHDFEITEVEDSHPPVLFAPCPQHFLDEHPIEPEKCDDPKFGNPFYKFPDYEAGGTWMEPEESSLRVARYLEKWAYNGFPRKGTDVVDCLPTKRGITPVRFPHGLLLGEGLLRSGEKGWKTNIYEYDIGFWGEQHPHIILCSQQSEVGHENCIMHGELAQLITAMRNRAHEPEMMESGENGDFEDEEDENEALFPEGSPLVFQYEQRFPVVMVSLVGPQHGRIYYACMDGFDVVIRQSPLFSFEKRETAPWDFFARILLSYPLHEGDKGRLSVPLRV</sequence>
<organism evidence="1 2">
    <name type="scientific">Talaromyces rugulosus</name>
    <name type="common">Penicillium rugulosum</name>
    <dbReference type="NCBI Taxonomy" id="121627"/>
    <lineage>
        <taxon>Eukaryota</taxon>
        <taxon>Fungi</taxon>
        <taxon>Dikarya</taxon>
        <taxon>Ascomycota</taxon>
        <taxon>Pezizomycotina</taxon>
        <taxon>Eurotiomycetes</taxon>
        <taxon>Eurotiomycetidae</taxon>
        <taxon>Eurotiales</taxon>
        <taxon>Trichocomaceae</taxon>
        <taxon>Talaromyces</taxon>
        <taxon>Talaromyces sect. Islandici</taxon>
    </lineage>
</organism>
<proteinExistence type="predicted"/>
<accession>A0A7H8RD05</accession>
<name>A0A7H8RD05_TALRU</name>
<dbReference type="AlphaFoldDB" id="A0A7H8RD05"/>
<dbReference type="OrthoDB" id="4227422at2759"/>
<protein>
    <submittedName>
        <fullName evidence="1">Uncharacterized protein</fullName>
    </submittedName>
</protein>
<evidence type="ECO:0000313" key="1">
    <source>
        <dbReference type="EMBL" id="QKX64284.1"/>
    </source>
</evidence>
<reference evidence="2" key="1">
    <citation type="submission" date="2020-06" db="EMBL/GenBank/DDBJ databases">
        <title>A chromosome-scale genome assembly of Talaromyces rugulosus W13939.</title>
        <authorList>
            <person name="Wang B."/>
            <person name="Guo L."/>
            <person name="Ye K."/>
            <person name="Wang L."/>
        </authorList>
    </citation>
    <scope>NUCLEOTIDE SEQUENCE [LARGE SCALE GENOMIC DNA]</scope>
    <source>
        <strain evidence="2">W13939</strain>
    </source>
</reference>
<keyword evidence="2" id="KW-1185">Reference proteome</keyword>
<dbReference type="EMBL" id="CP055903">
    <property type="protein sequence ID" value="QKX64284.1"/>
    <property type="molecule type" value="Genomic_DNA"/>
</dbReference>
<dbReference type="GeneID" id="55998935"/>
<evidence type="ECO:0000313" key="2">
    <source>
        <dbReference type="Proteomes" id="UP000509510"/>
    </source>
</evidence>